<reference evidence="2 4" key="2">
    <citation type="submission" date="2019-08" db="EMBL/GenBank/DDBJ databases">
        <title>Bradymonadales sp. TMQ4.</title>
        <authorList>
            <person name="Liang Q."/>
        </authorList>
    </citation>
    <scope>NUCLEOTIDE SEQUENCE [LARGE SCALE GENOMIC DNA]</scope>
    <source>
        <strain evidence="2 4">TMQ4</strain>
    </source>
</reference>
<dbReference type="Proteomes" id="UP000321046">
    <property type="component" value="Unassembled WGS sequence"/>
</dbReference>
<dbReference type="Proteomes" id="UP000321412">
    <property type="component" value="Unassembled WGS sequence"/>
</dbReference>
<dbReference type="Pfam" id="PF22550">
    <property type="entry name" value="CesT_Tir_1"/>
    <property type="match status" value="1"/>
</dbReference>
<organism evidence="1 3">
    <name type="scientific">Lujinxingia vulgaris</name>
    <dbReference type="NCBI Taxonomy" id="2600176"/>
    <lineage>
        <taxon>Bacteria</taxon>
        <taxon>Deltaproteobacteria</taxon>
        <taxon>Bradymonadales</taxon>
        <taxon>Lujinxingiaceae</taxon>
        <taxon>Lujinxingia</taxon>
    </lineage>
</organism>
<accession>A0A5C6XEC1</accession>
<keyword evidence="4" id="KW-1185">Reference proteome</keyword>
<name>A0A5C6X3U6_9DELT</name>
<dbReference type="Gene3D" id="3.30.1460.10">
    <property type="match status" value="1"/>
</dbReference>
<dbReference type="OrthoDB" id="361060at2"/>
<dbReference type="EMBL" id="VOSM01000003">
    <property type="protein sequence ID" value="TXD37685.1"/>
    <property type="molecule type" value="Genomic_DNA"/>
</dbReference>
<sequence>MAYMVTNDKIENFIIEHGLPFEQVQEGLWLIHDEIDYIDNIVVYHTPPVITFRVKLMDAPEKGTRDALFKRLLELNATSMVAGAYGLEDDAVVIVDTLQSENLDHNEFQATIDALAIAVREHYEELRAIVGQPKSTAQASS</sequence>
<dbReference type="RefSeq" id="WP_115602636.1">
    <property type="nucleotide sequence ID" value="NZ_VOSL01000044.1"/>
</dbReference>
<dbReference type="SUPFAM" id="SSF69635">
    <property type="entry name" value="Type III secretory system chaperone-like"/>
    <property type="match status" value="1"/>
</dbReference>
<evidence type="ECO:0000313" key="2">
    <source>
        <dbReference type="EMBL" id="TXD37685.1"/>
    </source>
</evidence>
<evidence type="ECO:0000313" key="1">
    <source>
        <dbReference type="EMBL" id="TXD36404.1"/>
    </source>
</evidence>
<protein>
    <submittedName>
        <fullName evidence="1">YbjN domain-containing protein</fullName>
    </submittedName>
</protein>
<accession>A0A5C6X3U6</accession>
<dbReference type="InterPro" id="IPR054345">
    <property type="entry name" value="Tir-like"/>
</dbReference>
<gene>
    <name evidence="1" type="ORF">FRC96_10010</name>
    <name evidence="2" type="ORF">FRC98_08320</name>
</gene>
<dbReference type="AlphaFoldDB" id="A0A5C6X3U6"/>
<reference evidence="1 3" key="1">
    <citation type="submission" date="2019-08" db="EMBL/GenBank/DDBJ databases">
        <title>Bradymonadales sp. TMQ2.</title>
        <authorList>
            <person name="Liang Q."/>
        </authorList>
    </citation>
    <scope>NUCLEOTIDE SEQUENCE [LARGE SCALE GENOMIC DNA]</scope>
    <source>
        <strain evidence="1 3">TMQ2</strain>
    </source>
</reference>
<evidence type="ECO:0000313" key="3">
    <source>
        <dbReference type="Proteomes" id="UP000321046"/>
    </source>
</evidence>
<dbReference type="EMBL" id="VOSL01000044">
    <property type="protein sequence ID" value="TXD36404.1"/>
    <property type="molecule type" value="Genomic_DNA"/>
</dbReference>
<comment type="caution">
    <text evidence="1">The sequence shown here is derived from an EMBL/GenBank/DDBJ whole genome shotgun (WGS) entry which is preliminary data.</text>
</comment>
<proteinExistence type="predicted"/>
<evidence type="ECO:0000313" key="4">
    <source>
        <dbReference type="Proteomes" id="UP000321412"/>
    </source>
</evidence>